<dbReference type="AlphaFoldDB" id="A0A967B909"/>
<sequence length="168" mass="17908">MKLHFDRALVARLLAHAEAATEHSPTLEQLYDPAFLKAGVTTRDPAPSDIDGTKVPAGLMLVGDQGIYLMSNGCPALPDENGKANLVAYAVEADPEKHPDDWSEVKAAAFGGDDGAEFLGADAIRKALEATAGGRFWMNVSPSRISTPYLAPRPKPKRARPGVRKTCA</sequence>
<proteinExistence type="predicted"/>
<evidence type="ECO:0000256" key="1">
    <source>
        <dbReference type="SAM" id="MobiDB-lite"/>
    </source>
</evidence>
<dbReference type="Pfam" id="PF11284">
    <property type="entry name" value="DUF3085"/>
    <property type="match status" value="1"/>
</dbReference>
<feature type="region of interest" description="Disordered" evidence="1">
    <location>
        <begin position="147"/>
        <end position="168"/>
    </location>
</feature>
<dbReference type="Proteomes" id="UP000597459">
    <property type="component" value="Unassembled WGS sequence"/>
</dbReference>
<organism evidence="2 3">
    <name type="scientific">Acetobacter estunensis</name>
    <dbReference type="NCBI Taxonomy" id="104097"/>
    <lineage>
        <taxon>Bacteria</taxon>
        <taxon>Pseudomonadati</taxon>
        <taxon>Pseudomonadota</taxon>
        <taxon>Alphaproteobacteria</taxon>
        <taxon>Acetobacterales</taxon>
        <taxon>Acetobacteraceae</taxon>
        <taxon>Acetobacter</taxon>
    </lineage>
</organism>
<feature type="compositionally biased region" description="Basic residues" evidence="1">
    <location>
        <begin position="154"/>
        <end position="168"/>
    </location>
</feature>
<dbReference type="EMBL" id="WOTH01000049">
    <property type="protein sequence ID" value="NHO55123.1"/>
    <property type="molecule type" value="Genomic_DNA"/>
</dbReference>
<dbReference type="InterPro" id="IPR021436">
    <property type="entry name" value="DUF3085"/>
</dbReference>
<gene>
    <name evidence="2" type="ORF">GOB87_14415</name>
</gene>
<keyword evidence="3" id="KW-1185">Reference proteome</keyword>
<evidence type="ECO:0000313" key="2">
    <source>
        <dbReference type="EMBL" id="NHO55123.1"/>
    </source>
</evidence>
<protein>
    <submittedName>
        <fullName evidence="2">DUF3085 domain-containing protein</fullName>
    </submittedName>
</protein>
<comment type="caution">
    <text evidence="2">The sequence shown here is derived from an EMBL/GenBank/DDBJ whole genome shotgun (WGS) entry which is preliminary data.</text>
</comment>
<evidence type="ECO:0000313" key="3">
    <source>
        <dbReference type="Proteomes" id="UP000597459"/>
    </source>
</evidence>
<accession>A0A967B909</accession>
<dbReference type="RefSeq" id="WP_166318382.1">
    <property type="nucleotide sequence ID" value="NZ_WOTH01000049.1"/>
</dbReference>
<reference evidence="2" key="1">
    <citation type="submission" date="2019-11" db="EMBL/GenBank/DDBJ databases">
        <title>Description of new Acetobacter species.</title>
        <authorList>
            <person name="Cleenwerck I."/>
            <person name="Sombolestani A.S."/>
        </authorList>
    </citation>
    <scope>NUCLEOTIDE SEQUENCE</scope>
    <source>
        <strain evidence="2">LMG 1626</strain>
    </source>
</reference>
<name>A0A967B909_9PROT</name>